<dbReference type="EC" id="2.7.11.1" evidence="2"/>
<name>A0ABV7F5E9_9BURK</name>
<evidence type="ECO:0000256" key="8">
    <source>
        <dbReference type="SAM" id="MobiDB-lite"/>
    </source>
</evidence>
<evidence type="ECO:0000256" key="3">
    <source>
        <dbReference type="ARBA" id="ARBA00022679"/>
    </source>
</evidence>
<dbReference type="InterPro" id="IPR011009">
    <property type="entry name" value="Kinase-like_dom_sf"/>
</dbReference>
<dbReference type="GO" id="GO:0016301">
    <property type="term" value="F:kinase activity"/>
    <property type="evidence" value="ECO:0007669"/>
    <property type="project" value="UniProtKB-KW"/>
</dbReference>
<feature type="region of interest" description="Disordered" evidence="8">
    <location>
        <begin position="392"/>
        <end position="427"/>
    </location>
</feature>
<feature type="compositionally biased region" description="Low complexity" evidence="8">
    <location>
        <begin position="409"/>
        <end position="419"/>
    </location>
</feature>
<organism evidence="10 11">
    <name type="scientific">Undibacterium arcticum</name>
    <dbReference type="NCBI Taxonomy" id="1762892"/>
    <lineage>
        <taxon>Bacteria</taxon>
        <taxon>Pseudomonadati</taxon>
        <taxon>Pseudomonadota</taxon>
        <taxon>Betaproteobacteria</taxon>
        <taxon>Burkholderiales</taxon>
        <taxon>Oxalobacteraceae</taxon>
        <taxon>Undibacterium</taxon>
    </lineage>
</organism>
<dbReference type="InterPro" id="IPR017441">
    <property type="entry name" value="Protein_kinase_ATP_BS"/>
</dbReference>
<dbReference type="SUPFAM" id="SSF56112">
    <property type="entry name" value="Protein kinase-like (PK-like)"/>
    <property type="match status" value="1"/>
</dbReference>
<dbReference type="PANTHER" id="PTHR43671:SF13">
    <property type="entry name" value="SERINE_THREONINE-PROTEIN KINASE NEK2"/>
    <property type="match status" value="1"/>
</dbReference>
<feature type="domain" description="Protein kinase" evidence="9">
    <location>
        <begin position="31"/>
        <end position="303"/>
    </location>
</feature>
<dbReference type="PROSITE" id="PS00109">
    <property type="entry name" value="PROTEIN_KINASE_TYR"/>
    <property type="match status" value="1"/>
</dbReference>
<evidence type="ECO:0000256" key="6">
    <source>
        <dbReference type="ARBA" id="ARBA00022840"/>
    </source>
</evidence>
<keyword evidence="3" id="KW-0808">Transferase</keyword>
<dbReference type="EMBL" id="JBHRTP010000051">
    <property type="protein sequence ID" value="MFC3109409.1"/>
    <property type="molecule type" value="Genomic_DNA"/>
</dbReference>
<dbReference type="RefSeq" id="WP_390331983.1">
    <property type="nucleotide sequence ID" value="NZ_JBHRTP010000051.1"/>
</dbReference>
<feature type="binding site" evidence="7">
    <location>
        <position position="60"/>
    </location>
    <ligand>
        <name>ATP</name>
        <dbReference type="ChEBI" id="CHEBI:30616"/>
    </ligand>
</feature>
<dbReference type="Gene3D" id="1.10.510.10">
    <property type="entry name" value="Transferase(Phosphotransferase) domain 1"/>
    <property type="match status" value="1"/>
</dbReference>
<dbReference type="InterPro" id="IPR008266">
    <property type="entry name" value="Tyr_kinase_AS"/>
</dbReference>
<keyword evidence="6 7" id="KW-0067">ATP-binding</keyword>
<keyword evidence="11" id="KW-1185">Reference proteome</keyword>
<dbReference type="Proteomes" id="UP001595530">
    <property type="component" value="Unassembled WGS sequence"/>
</dbReference>
<proteinExistence type="inferred from homology"/>
<dbReference type="InterPro" id="IPR013229">
    <property type="entry name" value="PEGA"/>
</dbReference>
<dbReference type="Pfam" id="PF08308">
    <property type="entry name" value="PEGA"/>
    <property type="match status" value="1"/>
</dbReference>
<dbReference type="PANTHER" id="PTHR43671">
    <property type="entry name" value="SERINE/THREONINE-PROTEIN KINASE NEK"/>
    <property type="match status" value="1"/>
</dbReference>
<dbReference type="PROSITE" id="PS50011">
    <property type="entry name" value="PROTEIN_KINASE_DOM"/>
    <property type="match status" value="1"/>
</dbReference>
<keyword evidence="5 10" id="KW-0418">Kinase</keyword>
<evidence type="ECO:0000313" key="10">
    <source>
        <dbReference type="EMBL" id="MFC3109409.1"/>
    </source>
</evidence>
<dbReference type="PROSITE" id="PS00107">
    <property type="entry name" value="PROTEIN_KINASE_ATP"/>
    <property type="match status" value="1"/>
</dbReference>
<evidence type="ECO:0000256" key="1">
    <source>
        <dbReference type="ARBA" id="ARBA00010886"/>
    </source>
</evidence>
<accession>A0ABV7F5E9</accession>
<evidence type="ECO:0000256" key="2">
    <source>
        <dbReference type="ARBA" id="ARBA00012513"/>
    </source>
</evidence>
<evidence type="ECO:0000256" key="4">
    <source>
        <dbReference type="ARBA" id="ARBA00022741"/>
    </source>
</evidence>
<keyword evidence="4 7" id="KW-0547">Nucleotide-binding</keyword>
<gene>
    <name evidence="10" type="ORF">ACFOFO_15810</name>
</gene>
<evidence type="ECO:0000256" key="7">
    <source>
        <dbReference type="PROSITE-ProRule" id="PRU10141"/>
    </source>
</evidence>
<dbReference type="Pfam" id="PF00069">
    <property type="entry name" value="Pkinase"/>
    <property type="match status" value="1"/>
</dbReference>
<dbReference type="InterPro" id="IPR000719">
    <property type="entry name" value="Prot_kinase_dom"/>
</dbReference>
<reference evidence="11" key="1">
    <citation type="journal article" date="2019" name="Int. J. Syst. Evol. Microbiol.">
        <title>The Global Catalogue of Microorganisms (GCM) 10K type strain sequencing project: providing services to taxonomists for standard genome sequencing and annotation.</title>
        <authorList>
            <consortium name="The Broad Institute Genomics Platform"/>
            <consortium name="The Broad Institute Genome Sequencing Center for Infectious Disease"/>
            <person name="Wu L."/>
            <person name="Ma J."/>
        </authorList>
    </citation>
    <scope>NUCLEOTIDE SEQUENCE [LARGE SCALE GENOMIC DNA]</scope>
    <source>
        <strain evidence="11">KCTC 42986</strain>
    </source>
</reference>
<protein>
    <recommendedName>
        <fullName evidence="2">non-specific serine/threonine protein kinase</fullName>
        <ecNumber evidence="2">2.7.11.1</ecNumber>
    </recommendedName>
</protein>
<sequence length="528" mass="57204">MSTSPEDKVRPLPGKSGSSNCLPIGTRLSDFEITGVIGEGGFGIVYMAFDHSLQRTVAIKEYMPMSLAARGHHNTVLVRAAKHLEAFDTGLKSYINEARLLAQFDYPALVKVYRFWEENKTAYMAMQYYQGQTLQHLAEHRPELITESWLKKMLQSILSGLDLLYKAQVLHRDISPENIMIQKNGAPVLLDFGAARQVISGMPQSLTVILKPRFAPVEQYADDESMAQGPWTDIYALSAVIYSLIAKKAPPSSVARMIKDPIENLSTANYPAYSESFLDAINVGLRVLPEQRPKTIAEFRILLGVKAGAVSYSPAPPLINSALLETDEKKVEVAGATVWWKRWKIALPVAAAALLTLVAIAKFAPGSRDQQVIIDHPPAPLVAATPASEITNTSNAPTVSADDLHTIPASGTTSATASSPRQTADRKTVASTVASTVTTTAAASAAHVATQAAAQAINVKLSVRPWGVVYVNGVEKGVSPPIKKLALPEGKYKVRIVNPAFPDYVTEIRVSNNEPATLEHDFNGNKSQ</sequence>
<comment type="similarity">
    <text evidence="1">Belongs to the protein kinase superfamily. NEK Ser/Thr protein kinase family. NIMA subfamily.</text>
</comment>
<evidence type="ECO:0000259" key="9">
    <source>
        <dbReference type="PROSITE" id="PS50011"/>
    </source>
</evidence>
<dbReference type="InterPro" id="IPR050660">
    <property type="entry name" value="NEK_Ser/Thr_kinase"/>
</dbReference>
<comment type="caution">
    <text evidence="10">The sequence shown here is derived from an EMBL/GenBank/DDBJ whole genome shotgun (WGS) entry which is preliminary data.</text>
</comment>
<evidence type="ECO:0000256" key="5">
    <source>
        <dbReference type="ARBA" id="ARBA00022777"/>
    </source>
</evidence>
<dbReference type="CDD" id="cd14014">
    <property type="entry name" value="STKc_PknB_like"/>
    <property type="match status" value="1"/>
</dbReference>
<evidence type="ECO:0000313" key="11">
    <source>
        <dbReference type="Proteomes" id="UP001595530"/>
    </source>
</evidence>